<dbReference type="GeneID" id="28835515"/>
<keyword evidence="2" id="KW-0812">Transmembrane</keyword>
<protein>
    <submittedName>
        <fullName evidence="3">Uncharacterized protein</fullName>
    </submittedName>
</protein>
<name>A0A1B8GV67_9PEZI</name>
<reference evidence="3 4" key="1">
    <citation type="submission" date="2016-03" db="EMBL/GenBank/DDBJ databases">
        <title>Comparative genomics of Pseudogymnoascus destructans, the fungus causing white-nose syndrome of bats.</title>
        <authorList>
            <person name="Palmer J.M."/>
            <person name="Drees K.P."/>
            <person name="Foster J.T."/>
            <person name="Lindner D.L."/>
        </authorList>
    </citation>
    <scope>NUCLEOTIDE SEQUENCE [LARGE SCALE GENOMIC DNA]</scope>
    <source>
        <strain evidence="3 4">UAMH 10579</strain>
    </source>
</reference>
<sequence length="130" mass="14876">MSKRSQSKENNAFSNHTTMNLGTETMNQSTSAHVDFEISSTECFATESKRNRSDTFPDIERSVEEGFADILRTMEDGFTRLEKNQNRILNATFAVMVLITIFPTLEVWYESVLLNSDLEKRDLILKDGKV</sequence>
<evidence type="ECO:0000313" key="3">
    <source>
        <dbReference type="EMBL" id="OBT99690.1"/>
    </source>
</evidence>
<dbReference type="Proteomes" id="UP000091956">
    <property type="component" value="Unassembled WGS sequence"/>
</dbReference>
<dbReference type="RefSeq" id="XP_018133423.1">
    <property type="nucleotide sequence ID" value="XM_018271640.1"/>
</dbReference>
<dbReference type="AlphaFoldDB" id="A0A1B8GV67"/>
<gene>
    <name evidence="3" type="ORF">VE01_02129</name>
</gene>
<proteinExistence type="predicted"/>
<keyword evidence="4" id="KW-1185">Reference proteome</keyword>
<feature type="transmembrane region" description="Helical" evidence="2">
    <location>
        <begin position="88"/>
        <end position="109"/>
    </location>
</feature>
<evidence type="ECO:0000256" key="1">
    <source>
        <dbReference type="SAM" id="MobiDB-lite"/>
    </source>
</evidence>
<organism evidence="3 4">
    <name type="scientific">Pseudogymnoascus verrucosus</name>
    <dbReference type="NCBI Taxonomy" id="342668"/>
    <lineage>
        <taxon>Eukaryota</taxon>
        <taxon>Fungi</taxon>
        <taxon>Dikarya</taxon>
        <taxon>Ascomycota</taxon>
        <taxon>Pezizomycotina</taxon>
        <taxon>Leotiomycetes</taxon>
        <taxon>Thelebolales</taxon>
        <taxon>Thelebolaceae</taxon>
        <taxon>Pseudogymnoascus</taxon>
    </lineage>
</organism>
<feature type="region of interest" description="Disordered" evidence="1">
    <location>
        <begin position="1"/>
        <end position="32"/>
    </location>
</feature>
<feature type="compositionally biased region" description="Polar residues" evidence="1">
    <location>
        <begin position="8"/>
        <end position="32"/>
    </location>
</feature>
<keyword evidence="2" id="KW-1133">Transmembrane helix</keyword>
<evidence type="ECO:0000313" key="4">
    <source>
        <dbReference type="Proteomes" id="UP000091956"/>
    </source>
</evidence>
<accession>A0A1B8GV67</accession>
<dbReference type="EMBL" id="KV460211">
    <property type="protein sequence ID" value="OBT99690.1"/>
    <property type="molecule type" value="Genomic_DNA"/>
</dbReference>
<reference evidence="4" key="2">
    <citation type="journal article" date="2018" name="Nat. Commun.">
        <title>Extreme sensitivity to ultraviolet light in the fungal pathogen causing white-nose syndrome of bats.</title>
        <authorList>
            <person name="Palmer J.M."/>
            <person name="Drees K.P."/>
            <person name="Foster J.T."/>
            <person name="Lindner D.L."/>
        </authorList>
    </citation>
    <scope>NUCLEOTIDE SEQUENCE [LARGE SCALE GENOMIC DNA]</scope>
    <source>
        <strain evidence="4">UAMH 10579</strain>
    </source>
</reference>
<evidence type="ECO:0000256" key="2">
    <source>
        <dbReference type="SAM" id="Phobius"/>
    </source>
</evidence>
<keyword evidence="2" id="KW-0472">Membrane</keyword>